<name>A0A6N2BRW0_SOLCI</name>
<protein>
    <submittedName>
        <fullName evidence="2">Uncharacterized protein</fullName>
    </submittedName>
</protein>
<evidence type="ECO:0000313" key="2">
    <source>
        <dbReference type="EMBL" id="TMW96390.1"/>
    </source>
</evidence>
<organism evidence="2">
    <name type="scientific">Solanum chilense</name>
    <name type="common">Tomato</name>
    <name type="synonym">Lycopersicon chilense</name>
    <dbReference type="NCBI Taxonomy" id="4083"/>
    <lineage>
        <taxon>Eukaryota</taxon>
        <taxon>Viridiplantae</taxon>
        <taxon>Streptophyta</taxon>
        <taxon>Embryophyta</taxon>
        <taxon>Tracheophyta</taxon>
        <taxon>Spermatophyta</taxon>
        <taxon>Magnoliopsida</taxon>
        <taxon>eudicotyledons</taxon>
        <taxon>Gunneridae</taxon>
        <taxon>Pentapetalae</taxon>
        <taxon>asterids</taxon>
        <taxon>lamiids</taxon>
        <taxon>Solanales</taxon>
        <taxon>Solanaceae</taxon>
        <taxon>Solanoideae</taxon>
        <taxon>Solaneae</taxon>
        <taxon>Solanum</taxon>
        <taxon>Solanum subgen. Lycopersicon</taxon>
    </lineage>
</organism>
<dbReference type="AlphaFoldDB" id="A0A6N2BRW0"/>
<comment type="caution">
    <text evidence="2">The sequence shown here is derived from an EMBL/GenBank/DDBJ whole genome shotgun (WGS) entry which is preliminary data.</text>
</comment>
<feature type="compositionally biased region" description="Basic and acidic residues" evidence="1">
    <location>
        <begin position="9"/>
        <end position="20"/>
    </location>
</feature>
<accession>A0A6N2BRW0</accession>
<proteinExistence type="predicted"/>
<reference evidence="2" key="1">
    <citation type="submission" date="2019-05" db="EMBL/GenBank/DDBJ databases">
        <title>The de novo reference genome and transcriptome assemblies of the wild tomato species Solanum chilense.</title>
        <authorList>
            <person name="Stam R."/>
            <person name="Nosenko T."/>
            <person name="Hoerger A.C."/>
            <person name="Stephan W."/>
            <person name="Seidel M.A."/>
            <person name="Kuhn J.M.M."/>
            <person name="Haberer G."/>
            <person name="Tellier A."/>
        </authorList>
    </citation>
    <scope>NUCLEOTIDE SEQUENCE</scope>
    <source>
        <tissue evidence="2">Mature leaves</tissue>
    </source>
</reference>
<sequence>MASRRMAARKWEEEGVHEEVPQGNELSVVPRDMTNVEIREDLLALDRFITTHVNRGVEPRVNALDSTMISRLGDFIRMNSPMFIVSKV</sequence>
<evidence type="ECO:0000256" key="1">
    <source>
        <dbReference type="SAM" id="MobiDB-lite"/>
    </source>
</evidence>
<feature type="region of interest" description="Disordered" evidence="1">
    <location>
        <begin position="1"/>
        <end position="23"/>
    </location>
</feature>
<gene>
    <name evidence="2" type="ORF">EJD97_007451</name>
</gene>
<dbReference type="EMBL" id="RXGB01002085">
    <property type="protein sequence ID" value="TMW96390.1"/>
    <property type="molecule type" value="Genomic_DNA"/>
</dbReference>